<dbReference type="PANTHER" id="PTHR34978">
    <property type="entry name" value="POSSIBLE SENSOR-TRANSDUCER PROTEIN BLAR"/>
    <property type="match status" value="1"/>
</dbReference>
<proteinExistence type="inferred from homology"/>
<keyword evidence="7" id="KW-1133">Transmembrane helix</keyword>
<dbReference type="PANTHER" id="PTHR34978:SF3">
    <property type="entry name" value="SLR0241 PROTEIN"/>
    <property type="match status" value="1"/>
</dbReference>
<comment type="cofactor">
    <cofactor evidence="6">
        <name>Zn(2+)</name>
        <dbReference type="ChEBI" id="CHEBI:29105"/>
    </cofactor>
    <text evidence="6">Binds 1 zinc ion per subunit.</text>
</comment>
<keyword evidence="4 6" id="KW-0862">Zinc</keyword>
<dbReference type="EMBL" id="BMMZ01000005">
    <property type="protein sequence ID" value="GGL65919.1"/>
    <property type="molecule type" value="Genomic_DNA"/>
</dbReference>
<dbReference type="GO" id="GO:0046872">
    <property type="term" value="F:metal ion binding"/>
    <property type="evidence" value="ECO:0007669"/>
    <property type="project" value="UniProtKB-KW"/>
</dbReference>
<feature type="transmembrane region" description="Helical" evidence="7">
    <location>
        <begin position="92"/>
        <end position="116"/>
    </location>
</feature>
<evidence type="ECO:0000256" key="1">
    <source>
        <dbReference type="ARBA" id="ARBA00022670"/>
    </source>
</evidence>
<dbReference type="InterPro" id="IPR052173">
    <property type="entry name" value="Beta-lactam_resp_regulator"/>
</dbReference>
<dbReference type="Proteomes" id="UP000613840">
    <property type="component" value="Unassembled WGS sequence"/>
</dbReference>
<keyword evidence="10" id="KW-1185">Reference proteome</keyword>
<keyword evidence="5 6" id="KW-0482">Metalloprotease</keyword>
<dbReference type="Pfam" id="PF01435">
    <property type="entry name" value="Peptidase_M48"/>
    <property type="match status" value="1"/>
</dbReference>
<reference evidence="9" key="2">
    <citation type="submission" date="2020-09" db="EMBL/GenBank/DDBJ databases">
        <authorList>
            <person name="Sun Q."/>
            <person name="Zhou Y."/>
        </authorList>
    </citation>
    <scope>NUCLEOTIDE SEQUENCE</scope>
    <source>
        <strain evidence="9">CGMCC 4.7306</strain>
    </source>
</reference>
<reference evidence="9" key="1">
    <citation type="journal article" date="2014" name="Int. J. Syst. Evol. Microbiol.">
        <title>Complete genome sequence of Corynebacterium casei LMG S-19264T (=DSM 44701T), isolated from a smear-ripened cheese.</title>
        <authorList>
            <consortium name="US DOE Joint Genome Institute (JGI-PGF)"/>
            <person name="Walter F."/>
            <person name="Albersmeier A."/>
            <person name="Kalinowski J."/>
            <person name="Ruckert C."/>
        </authorList>
    </citation>
    <scope>NUCLEOTIDE SEQUENCE</scope>
    <source>
        <strain evidence="9">CGMCC 4.7306</strain>
    </source>
</reference>
<keyword evidence="1 6" id="KW-0645">Protease</keyword>
<gene>
    <name evidence="9" type="primary">blaR</name>
    <name evidence="9" type="ORF">GCM10011575_25420</name>
</gene>
<dbReference type="GO" id="GO:0004222">
    <property type="term" value="F:metalloendopeptidase activity"/>
    <property type="evidence" value="ECO:0007669"/>
    <property type="project" value="InterPro"/>
</dbReference>
<name>A0A917W5M1_9ACTN</name>
<evidence type="ECO:0000256" key="6">
    <source>
        <dbReference type="RuleBase" id="RU003983"/>
    </source>
</evidence>
<evidence type="ECO:0000256" key="3">
    <source>
        <dbReference type="ARBA" id="ARBA00022801"/>
    </source>
</evidence>
<evidence type="ECO:0000256" key="4">
    <source>
        <dbReference type="ARBA" id="ARBA00022833"/>
    </source>
</evidence>
<comment type="similarity">
    <text evidence="6">Belongs to the peptidase M48 family.</text>
</comment>
<evidence type="ECO:0000313" key="10">
    <source>
        <dbReference type="Proteomes" id="UP000613840"/>
    </source>
</evidence>
<keyword evidence="7" id="KW-0472">Membrane</keyword>
<organism evidence="9 10">
    <name type="scientific">Microlunatus endophyticus</name>
    <dbReference type="NCBI Taxonomy" id="1716077"/>
    <lineage>
        <taxon>Bacteria</taxon>
        <taxon>Bacillati</taxon>
        <taxon>Actinomycetota</taxon>
        <taxon>Actinomycetes</taxon>
        <taxon>Propionibacteriales</taxon>
        <taxon>Propionibacteriaceae</taxon>
        <taxon>Microlunatus</taxon>
    </lineage>
</organism>
<comment type="caution">
    <text evidence="9">The sequence shown here is derived from an EMBL/GenBank/DDBJ whole genome shotgun (WGS) entry which is preliminary data.</text>
</comment>
<evidence type="ECO:0000256" key="5">
    <source>
        <dbReference type="ARBA" id="ARBA00023049"/>
    </source>
</evidence>
<protein>
    <recommendedName>
        <fullName evidence="8">Peptidase M48 domain-containing protein</fullName>
    </recommendedName>
</protein>
<keyword evidence="7" id="KW-0812">Transmembrane</keyword>
<keyword evidence="3 6" id="KW-0378">Hydrolase</keyword>
<dbReference type="InterPro" id="IPR001915">
    <property type="entry name" value="Peptidase_M48"/>
</dbReference>
<dbReference type="GO" id="GO:0006508">
    <property type="term" value="P:proteolysis"/>
    <property type="evidence" value="ECO:0007669"/>
    <property type="project" value="UniProtKB-KW"/>
</dbReference>
<dbReference type="RefSeq" id="WP_188895705.1">
    <property type="nucleotide sequence ID" value="NZ_BMMZ01000005.1"/>
</dbReference>
<keyword evidence="2" id="KW-0479">Metal-binding</keyword>
<accession>A0A917W5M1</accession>
<feature type="transmembrane region" description="Helical" evidence="7">
    <location>
        <begin position="42"/>
        <end position="63"/>
    </location>
</feature>
<evidence type="ECO:0000259" key="8">
    <source>
        <dbReference type="Pfam" id="PF01435"/>
    </source>
</evidence>
<feature type="domain" description="Peptidase M48" evidence="8">
    <location>
        <begin position="172"/>
        <end position="220"/>
    </location>
</feature>
<evidence type="ECO:0000256" key="7">
    <source>
        <dbReference type="SAM" id="Phobius"/>
    </source>
</evidence>
<sequence>MMIIALALASYALITLLAAPQVLTRGGWRIFRPRLCLTLWYSIFLTGVLAAAGSGGIGIWLGWRIQAEQPSYGADLLATTFGFRSTPGLDTVVRVTGIVLGWTTLAVAGALISLVATRARELIGDQRRLRADLDALVARSGYRRELVDGLPVTYIAGRNSIACSLGGLGDGVIVSAAIDLALTAGERRAIIEHERAHLLRRHLIFSRLAVLNRACFPGVRAARELTRATALLIELIADDAAARRCGRTEMISALTKLGADGQNATLSLRAERLALAA</sequence>
<evidence type="ECO:0000313" key="9">
    <source>
        <dbReference type="EMBL" id="GGL65919.1"/>
    </source>
</evidence>
<evidence type="ECO:0000256" key="2">
    <source>
        <dbReference type="ARBA" id="ARBA00022723"/>
    </source>
</evidence>
<dbReference type="CDD" id="cd07326">
    <property type="entry name" value="M56_BlaR1_MecR1_like"/>
    <property type="match status" value="1"/>
</dbReference>
<dbReference type="AlphaFoldDB" id="A0A917W5M1"/>